<dbReference type="GeneID" id="70136815"/>
<dbReference type="RefSeq" id="XP_045955602.1">
    <property type="nucleotide sequence ID" value="XM_046107924.1"/>
</dbReference>
<dbReference type="OrthoDB" id="3029470at2759"/>
<dbReference type="EMBL" id="JAGPXC010000007">
    <property type="protein sequence ID" value="KAH6649095.1"/>
    <property type="molecule type" value="Genomic_DNA"/>
</dbReference>
<dbReference type="AlphaFoldDB" id="A0A9P8UFM1"/>
<reference evidence="2" key="1">
    <citation type="journal article" date="2021" name="Nat. Commun.">
        <title>Genetic determinants of endophytism in the Arabidopsis root mycobiome.</title>
        <authorList>
            <person name="Mesny F."/>
            <person name="Miyauchi S."/>
            <person name="Thiergart T."/>
            <person name="Pickel B."/>
            <person name="Atanasova L."/>
            <person name="Karlsson M."/>
            <person name="Huettel B."/>
            <person name="Barry K.W."/>
            <person name="Haridas S."/>
            <person name="Chen C."/>
            <person name="Bauer D."/>
            <person name="Andreopoulos W."/>
            <person name="Pangilinan J."/>
            <person name="LaButti K."/>
            <person name="Riley R."/>
            <person name="Lipzen A."/>
            <person name="Clum A."/>
            <person name="Drula E."/>
            <person name="Henrissat B."/>
            <person name="Kohler A."/>
            <person name="Grigoriev I.V."/>
            <person name="Martin F.M."/>
            <person name="Hacquard S."/>
        </authorList>
    </citation>
    <scope>NUCLEOTIDE SEQUENCE</scope>
    <source>
        <strain evidence="2">MPI-SDFR-AT-0073</strain>
    </source>
</reference>
<gene>
    <name evidence="2" type="ORF">BKA67DRAFT_662014</name>
</gene>
<keyword evidence="3" id="KW-1185">Reference proteome</keyword>
<proteinExistence type="predicted"/>
<evidence type="ECO:0000313" key="3">
    <source>
        <dbReference type="Proteomes" id="UP000758603"/>
    </source>
</evidence>
<sequence>MSGTREQANVFDPALSAKLHNKILELGWNAVDHDLTFEQAAPGSWWDENEEECRSRGITARLHPKLIKFLKLARVINPSLRNSETGYDFFFYYTLGLAPPVALMPDNPELFGNPDQHVILYHVPNIGSHPVGVVFDQSSSSVRVTFSLWDDKRTPWLSLQSLLQEYLDMTYLVKATAGESETDEEESNGEDEEEDDIDIDMETDAQFTIEANRPWALHSHSPEILDRTIAAFANLIGAIQDRMPNRDSSTSATPTSSR</sequence>
<accession>A0A9P8UFM1</accession>
<organism evidence="2 3">
    <name type="scientific">Truncatella angustata</name>
    <dbReference type="NCBI Taxonomy" id="152316"/>
    <lineage>
        <taxon>Eukaryota</taxon>
        <taxon>Fungi</taxon>
        <taxon>Dikarya</taxon>
        <taxon>Ascomycota</taxon>
        <taxon>Pezizomycotina</taxon>
        <taxon>Sordariomycetes</taxon>
        <taxon>Xylariomycetidae</taxon>
        <taxon>Amphisphaeriales</taxon>
        <taxon>Sporocadaceae</taxon>
        <taxon>Truncatella</taxon>
    </lineage>
</organism>
<dbReference type="Proteomes" id="UP000758603">
    <property type="component" value="Unassembled WGS sequence"/>
</dbReference>
<name>A0A9P8UFM1_9PEZI</name>
<feature type="region of interest" description="Disordered" evidence="1">
    <location>
        <begin position="177"/>
        <end position="198"/>
    </location>
</feature>
<evidence type="ECO:0000313" key="2">
    <source>
        <dbReference type="EMBL" id="KAH6649095.1"/>
    </source>
</evidence>
<comment type="caution">
    <text evidence="2">The sequence shown here is derived from an EMBL/GenBank/DDBJ whole genome shotgun (WGS) entry which is preliminary data.</text>
</comment>
<protein>
    <submittedName>
        <fullName evidence="2">Uncharacterized protein</fullName>
    </submittedName>
</protein>
<evidence type="ECO:0000256" key="1">
    <source>
        <dbReference type="SAM" id="MobiDB-lite"/>
    </source>
</evidence>
<feature type="compositionally biased region" description="Acidic residues" evidence="1">
    <location>
        <begin position="180"/>
        <end position="198"/>
    </location>
</feature>